<dbReference type="Proteomes" id="UP001292079">
    <property type="component" value="Unassembled WGS sequence"/>
</dbReference>
<keyword evidence="6" id="KW-0539">Nucleus</keyword>
<name>A0AAE2D8E2_SCHME</name>
<feature type="domain" description="Transcription factor TFIID subunit 8 C-terminal" evidence="8">
    <location>
        <begin position="236"/>
        <end position="280"/>
    </location>
</feature>
<dbReference type="InterPro" id="IPR006565">
    <property type="entry name" value="BTP"/>
</dbReference>
<protein>
    <recommendedName>
        <fullName evidence="3">Transcription initiation factor TFIID subunit 8</fullName>
    </recommendedName>
</protein>
<accession>A0AAE2D8E2</accession>
<keyword evidence="5" id="KW-0804">Transcription</keyword>
<comment type="similarity">
    <text evidence="2">Belongs to the TAF8 family.</text>
</comment>
<reference evidence="9" key="2">
    <citation type="journal article" date="2023" name="Infect Dis Poverty">
        <title>Chromosome-scale genome of the human blood fluke Schistosoma mekongi and its implications for public health.</title>
        <authorList>
            <person name="Zhou M."/>
            <person name="Xu L."/>
            <person name="Xu D."/>
            <person name="Chen W."/>
            <person name="Khan J."/>
            <person name="Hu Y."/>
            <person name="Huang H."/>
            <person name="Wei H."/>
            <person name="Zhang Y."/>
            <person name="Chusongsang P."/>
            <person name="Tanasarnprasert K."/>
            <person name="Hu X."/>
            <person name="Limpanont Y."/>
            <person name="Lv Z."/>
        </authorList>
    </citation>
    <scope>NUCLEOTIDE SEQUENCE</scope>
    <source>
        <strain evidence="9">LV_2022a</strain>
    </source>
</reference>
<dbReference type="PANTHER" id="PTHR46469">
    <property type="entry name" value="TRANSCRIPTION INITIATION FACTOR TFIID SUBUNIT 8"/>
    <property type="match status" value="1"/>
</dbReference>
<dbReference type="PANTHER" id="PTHR46469:SF1">
    <property type="entry name" value="TRANSCRIPTION INITIATION FACTOR TFIID SUBUNIT 8"/>
    <property type="match status" value="1"/>
</dbReference>
<gene>
    <name evidence="9" type="ORF">MN116_002236</name>
</gene>
<dbReference type="GO" id="GO:0005669">
    <property type="term" value="C:transcription factor TFIID complex"/>
    <property type="evidence" value="ECO:0007669"/>
    <property type="project" value="InterPro"/>
</dbReference>
<dbReference type="InterPro" id="IPR009072">
    <property type="entry name" value="Histone-fold"/>
</dbReference>
<evidence type="ECO:0000313" key="9">
    <source>
        <dbReference type="EMBL" id="KAK4475151.1"/>
    </source>
</evidence>
<evidence type="ECO:0000259" key="8">
    <source>
        <dbReference type="Pfam" id="PF10406"/>
    </source>
</evidence>
<evidence type="ECO:0000256" key="1">
    <source>
        <dbReference type="ARBA" id="ARBA00004123"/>
    </source>
</evidence>
<evidence type="ECO:0000259" key="7">
    <source>
        <dbReference type="Pfam" id="PF07524"/>
    </source>
</evidence>
<dbReference type="GO" id="GO:0006367">
    <property type="term" value="P:transcription initiation at RNA polymerase II promoter"/>
    <property type="evidence" value="ECO:0007669"/>
    <property type="project" value="TreeGrafter"/>
</dbReference>
<dbReference type="InterPro" id="IPR037818">
    <property type="entry name" value="TAF8"/>
</dbReference>
<dbReference type="EMBL" id="JALJAT010000001">
    <property type="protein sequence ID" value="KAK4475151.1"/>
    <property type="molecule type" value="Genomic_DNA"/>
</dbReference>
<feature type="domain" description="Bromodomain associated" evidence="7">
    <location>
        <begin position="85"/>
        <end position="144"/>
    </location>
</feature>
<comment type="subcellular location">
    <subcellularLocation>
        <location evidence="1">Nucleus</location>
    </subcellularLocation>
</comment>
<dbReference type="Gene3D" id="1.10.20.10">
    <property type="entry name" value="Histone, subunit A"/>
    <property type="match status" value="1"/>
</dbReference>
<dbReference type="Pfam" id="PF07524">
    <property type="entry name" value="Bromo_TP"/>
    <property type="match status" value="1"/>
</dbReference>
<organism evidence="9 10">
    <name type="scientific">Schistosoma mekongi</name>
    <name type="common">Parasitic worm</name>
    <dbReference type="NCBI Taxonomy" id="38744"/>
    <lineage>
        <taxon>Eukaryota</taxon>
        <taxon>Metazoa</taxon>
        <taxon>Spiralia</taxon>
        <taxon>Lophotrochozoa</taxon>
        <taxon>Platyhelminthes</taxon>
        <taxon>Trematoda</taxon>
        <taxon>Digenea</taxon>
        <taxon>Strigeidida</taxon>
        <taxon>Schistosomatoidea</taxon>
        <taxon>Schistosomatidae</taxon>
        <taxon>Schistosoma</taxon>
    </lineage>
</organism>
<evidence type="ECO:0000256" key="5">
    <source>
        <dbReference type="ARBA" id="ARBA00023163"/>
    </source>
</evidence>
<keyword evidence="4" id="KW-0805">Transcription regulation</keyword>
<comment type="caution">
    <text evidence="9">The sequence shown here is derived from an EMBL/GenBank/DDBJ whole genome shotgun (WGS) entry which is preliminary data.</text>
</comment>
<evidence type="ECO:0000256" key="3">
    <source>
        <dbReference type="ARBA" id="ARBA00017307"/>
    </source>
</evidence>
<dbReference type="GO" id="GO:0046982">
    <property type="term" value="F:protein heterodimerization activity"/>
    <property type="evidence" value="ECO:0007669"/>
    <property type="project" value="InterPro"/>
</dbReference>
<evidence type="ECO:0000256" key="4">
    <source>
        <dbReference type="ARBA" id="ARBA00023015"/>
    </source>
</evidence>
<evidence type="ECO:0000256" key="6">
    <source>
        <dbReference type="ARBA" id="ARBA00023242"/>
    </source>
</evidence>
<evidence type="ECO:0000256" key="2">
    <source>
        <dbReference type="ARBA" id="ARBA00008767"/>
    </source>
</evidence>
<sequence>MSQLTVASSVHFYNCRLHATFFYTYLSEDYDYSCFYDIFTIFTYLKICIYILSLGCKMCSRLLTGGECPQGVLDVVEGAIGYLALSVGYTAIEYAALRVLSNLFFSFTEDLAVSSLLNAESAGRTSILLSDIVLGLIDMGFDVSGLNEIPRKRVYRGCKEPVGIGSSKKGVVCGAVFGPGGTTVIPRPLSLRPNWSGNPRFGVVGPTSSLNMSVGQGISDQSSCSLPPPAPGHLQLPILPEPHTYLNTRVRRAPIATDPSSLRRRVVEQRRKVQQSLIRFLGRVQPVQYLFPGDAESFTLITPKESSRPYLSALLASAQTDCDMKAKTVLDNKDEQNLIKSKSNIFVNSNSLQSPETKNPFLLKPKFPEY</sequence>
<evidence type="ECO:0000313" key="10">
    <source>
        <dbReference type="Proteomes" id="UP001292079"/>
    </source>
</evidence>
<keyword evidence="10" id="KW-1185">Reference proteome</keyword>
<proteinExistence type="inferred from homology"/>
<dbReference type="Pfam" id="PF10406">
    <property type="entry name" value="TAF8_C"/>
    <property type="match status" value="1"/>
</dbReference>
<reference evidence="9" key="1">
    <citation type="submission" date="2022-04" db="EMBL/GenBank/DDBJ databases">
        <authorList>
            <person name="Xu L."/>
            <person name="Lv Z."/>
        </authorList>
    </citation>
    <scope>NUCLEOTIDE SEQUENCE</scope>
    <source>
        <strain evidence="9">LV_2022a</strain>
    </source>
</reference>
<dbReference type="InterPro" id="IPR019473">
    <property type="entry name" value="TFIID_su8_C"/>
</dbReference>
<dbReference type="AlphaFoldDB" id="A0AAE2D8E2"/>